<feature type="compositionally biased region" description="Basic and acidic residues" evidence="1">
    <location>
        <begin position="529"/>
        <end position="544"/>
    </location>
</feature>
<protein>
    <submittedName>
        <fullName evidence="2">Uncharacterized protein</fullName>
    </submittedName>
</protein>
<organism evidence="2 3">
    <name type="scientific">Triangularia setosa</name>
    <dbReference type="NCBI Taxonomy" id="2587417"/>
    <lineage>
        <taxon>Eukaryota</taxon>
        <taxon>Fungi</taxon>
        <taxon>Dikarya</taxon>
        <taxon>Ascomycota</taxon>
        <taxon>Pezizomycotina</taxon>
        <taxon>Sordariomycetes</taxon>
        <taxon>Sordariomycetidae</taxon>
        <taxon>Sordariales</taxon>
        <taxon>Podosporaceae</taxon>
        <taxon>Triangularia</taxon>
    </lineage>
</organism>
<feature type="compositionally biased region" description="Basic residues" evidence="1">
    <location>
        <begin position="586"/>
        <end position="597"/>
    </location>
</feature>
<dbReference type="AlphaFoldDB" id="A0AAN7AB98"/>
<proteinExistence type="predicted"/>
<sequence>MASSTQLFYRLWQEETVRERFFELLSKEDICAVRVANSACCNLVTRRLFVRIGLTFTPNTFTNPHRIQALSRIGHHIEHLNFTFPHSNATFLPPLIHPQTGQEILFLYNPHTSMASALTKPKYGNSELGDILTQQYPPLFHAASNVPSFINAMKHMTNMRHLTIKTPGQEPSERYRRDIVDYALISLRISVERAPLTKLTKLSLSGVHPSSFNYLRHKPGFGALPSAALRWRQIRKLYISVESWDFYGPAPGLDHLKIIDDYIRDFAPRLEKFSFTWLGRKGPCPIALSGDPLFAAPRDTKKLFNEVTSPMSPLPPKPLRHPLVMPKLRCMAVRNATMNAPQLKGLVTSHRDTVREFDFDNVALIRGSWDDALGPLVDKEKGGSPDSWSRKSFTPAGSHTRPGTSRSNTSTGSAVANSAEDEAVTPSSAAAEASRELFEVDLEGMVFGGANDVDNFEAGVEEWARGVTAVAASAPASNDKVDDYDDGGLASDIEAAKQASKGFTTTLRKRRLRKKRRHHDHDEEDDDDDRKSEKSVEKEKEKNTRRLPILSKSSSKLTLKHSRSRSDETPSTKETKGRDRSQSRPRLQRRRRHHRHHSSDDVVPSLPSMPSMPEVVGSDDESYFNNSQHPYYASPGPSTPPPLTRSNSLSSSHSVSPSPSPARSNRGSSRIKISVPILNPDPFPVLLQPTVYDPSAKTGPFVCSIVGEEEHGLYEDDGLSPAQRLIEADMLAEAQEREARSSALKRAREAVMTKLSREFSRKANANGEKIKGSAAVQQVAGIMSIADLPLHPLHTGGNNSSNNMNGSSSNSIGYRIREGLFGRSMANVAECRMDQQRVTMESNGSALVPLIFARS</sequence>
<keyword evidence="3" id="KW-1185">Reference proteome</keyword>
<reference evidence="2" key="1">
    <citation type="journal article" date="2023" name="Mol. Phylogenet. Evol.">
        <title>Genome-scale phylogeny and comparative genomics of the fungal order Sordariales.</title>
        <authorList>
            <person name="Hensen N."/>
            <person name="Bonometti L."/>
            <person name="Westerberg I."/>
            <person name="Brannstrom I.O."/>
            <person name="Guillou S."/>
            <person name="Cros-Aarteil S."/>
            <person name="Calhoun S."/>
            <person name="Haridas S."/>
            <person name="Kuo A."/>
            <person name="Mondo S."/>
            <person name="Pangilinan J."/>
            <person name="Riley R."/>
            <person name="LaButti K."/>
            <person name="Andreopoulos B."/>
            <person name="Lipzen A."/>
            <person name="Chen C."/>
            <person name="Yan M."/>
            <person name="Daum C."/>
            <person name="Ng V."/>
            <person name="Clum A."/>
            <person name="Steindorff A."/>
            <person name="Ohm R.A."/>
            <person name="Martin F."/>
            <person name="Silar P."/>
            <person name="Natvig D.O."/>
            <person name="Lalanne C."/>
            <person name="Gautier V."/>
            <person name="Ament-Velasquez S.L."/>
            <person name="Kruys A."/>
            <person name="Hutchinson M.I."/>
            <person name="Powell A.J."/>
            <person name="Barry K."/>
            <person name="Miller A.N."/>
            <person name="Grigoriev I.V."/>
            <person name="Debuchy R."/>
            <person name="Gladieux P."/>
            <person name="Hiltunen Thoren M."/>
            <person name="Johannesson H."/>
        </authorList>
    </citation>
    <scope>NUCLEOTIDE SEQUENCE</scope>
    <source>
        <strain evidence="2">CBS 892.96</strain>
    </source>
</reference>
<evidence type="ECO:0000313" key="3">
    <source>
        <dbReference type="Proteomes" id="UP001302321"/>
    </source>
</evidence>
<feature type="compositionally biased region" description="Polar residues" evidence="1">
    <location>
        <begin position="386"/>
        <end position="416"/>
    </location>
</feature>
<gene>
    <name evidence="2" type="ORF">QBC36DRAFT_78928</name>
</gene>
<name>A0AAN7AB98_9PEZI</name>
<feature type="region of interest" description="Disordered" evidence="1">
    <location>
        <begin position="504"/>
        <end position="669"/>
    </location>
</feature>
<comment type="caution">
    <text evidence="2">The sequence shown here is derived from an EMBL/GenBank/DDBJ whole genome shotgun (WGS) entry which is preliminary data.</text>
</comment>
<accession>A0AAN7AB98</accession>
<feature type="compositionally biased region" description="Low complexity" evidence="1">
    <location>
        <begin position="601"/>
        <end position="616"/>
    </location>
</feature>
<feature type="compositionally biased region" description="Basic residues" evidence="1">
    <location>
        <begin position="507"/>
        <end position="519"/>
    </location>
</feature>
<feature type="compositionally biased region" description="Low complexity" evidence="1">
    <location>
        <begin position="644"/>
        <end position="669"/>
    </location>
</feature>
<dbReference type="Proteomes" id="UP001302321">
    <property type="component" value="Unassembled WGS sequence"/>
</dbReference>
<evidence type="ECO:0000313" key="2">
    <source>
        <dbReference type="EMBL" id="KAK4179317.1"/>
    </source>
</evidence>
<feature type="region of interest" description="Disordered" evidence="1">
    <location>
        <begin position="374"/>
        <end position="430"/>
    </location>
</feature>
<feature type="compositionally biased region" description="Low complexity" evidence="1">
    <location>
        <begin position="546"/>
        <end position="557"/>
    </location>
</feature>
<dbReference type="EMBL" id="MU866119">
    <property type="protein sequence ID" value="KAK4179317.1"/>
    <property type="molecule type" value="Genomic_DNA"/>
</dbReference>
<evidence type="ECO:0000256" key="1">
    <source>
        <dbReference type="SAM" id="MobiDB-lite"/>
    </source>
</evidence>
<reference evidence="2" key="2">
    <citation type="submission" date="2023-05" db="EMBL/GenBank/DDBJ databases">
        <authorList>
            <consortium name="Lawrence Berkeley National Laboratory"/>
            <person name="Steindorff A."/>
            <person name="Hensen N."/>
            <person name="Bonometti L."/>
            <person name="Westerberg I."/>
            <person name="Brannstrom I.O."/>
            <person name="Guillou S."/>
            <person name="Cros-Aarteil S."/>
            <person name="Calhoun S."/>
            <person name="Haridas S."/>
            <person name="Kuo A."/>
            <person name="Mondo S."/>
            <person name="Pangilinan J."/>
            <person name="Riley R."/>
            <person name="Labutti K."/>
            <person name="Andreopoulos B."/>
            <person name="Lipzen A."/>
            <person name="Chen C."/>
            <person name="Yanf M."/>
            <person name="Daum C."/>
            <person name="Ng V."/>
            <person name="Clum A."/>
            <person name="Ohm R."/>
            <person name="Martin F."/>
            <person name="Silar P."/>
            <person name="Natvig D."/>
            <person name="Lalanne C."/>
            <person name="Gautier V."/>
            <person name="Ament-Velasquez S.L."/>
            <person name="Kruys A."/>
            <person name="Hutchinson M.I."/>
            <person name="Powell A.J."/>
            <person name="Barry K."/>
            <person name="Miller A.N."/>
            <person name="Grigoriev I.V."/>
            <person name="Debuchy R."/>
            <person name="Gladieux P."/>
            <person name="Thoren M.H."/>
            <person name="Johannesson H."/>
        </authorList>
    </citation>
    <scope>NUCLEOTIDE SEQUENCE</scope>
    <source>
        <strain evidence="2">CBS 892.96</strain>
    </source>
</reference>
<feature type="compositionally biased region" description="Basic and acidic residues" evidence="1">
    <location>
        <begin position="564"/>
        <end position="582"/>
    </location>
</feature>